<name>A0A3M7TWM4_9BACI</name>
<keyword evidence="1" id="KW-0464">Manganese</keyword>
<proteinExistence type="predicted"/>
<feature type="binding site" evidence="1">
    <location>
        <position position="90"/>
    </location>
    <ligand>
        <name>Mn(2+)</name>
        <dbReference type="ChEBI" id="CHEBI:29035"/>
        <label>2</label>
    </ligand>
</feature>
<evidence type="ECO:0000313" key="3">
    <source>
        <dbReference type="EMBL" id="RNA69988.1"/>
    </source>
</evidence>
<gene>
    <name evidence="3" type="ORF">EBO34_08670</name>
</gene>
<accession>A0A3M7TWM4</accession>
<evidence type="ECO:0000256" key="1">
    <source>
        <dbReference type="PIRSR" id="PIRSR005962-1"/>
    </source>
</evidence>
<dbReference type="GO" id="GO:0016787">
    <property type="term" value="F:hydrolase activity"/>
    <property type="evidence" value="ECO:0007669"/>
    <property type="project" value="UniProtKB-KW"/>
</dbReference>
<dbReference type="SUPFAM" id="SSF53187">
    <property type="entry name" value="Zn-dependent exopeptidases"/>
    <property type="match status" value="1"/>
</dbReference>
<dbReference type="PANTHER" id="PTHR11014:SF122">
    <property type="entry name" value="AMIDOHYDROLASE AMHX"/>
    <property type="match status" value="1"/>
</dbReference>
<dbReference type="Proteomes" id="UP000278746">
    <property type="component" value="Unassembled WGS sequence"/>
</dbReference>
<keyword evidence="4" id="KW-1185">Reference proteome</keyword>
<dbReference type="Pfam" id="PF07687">
    <property type="entry name" value="M20_dimer"/>
    <property type="match status" value="1"/>
</dbReference>
<sequence>MSVIGEEEQSVLKDVFNHLHENPEVSWDEVNTTAYIKDFFEKRGVKSTTFEDCTGLVAEIGEGRPVVAVRADMDALWQEVDGEFRANHSCGHDAHMTIVLGVFLRLMEKEKLNGTVRFLFQPAEEKGAGALKLVDKGVVDDADFLFGMHLRPVQELDNGSYAPAISHGATRHIRGVIEGDDAHGARPHLNTNAIQVGAELVQAINNMHFDPLVPHSMKVTAFQAGGESANIIPGRASFTVDVRAQNNELMEEMAARLERTIAFSAEYNHVSITTETIAEMAAAVLNDEATEVMAEAIKETTGEETLRPVRETTGGDDFHFYTIKKPELKATMLAVGCDLSPGLHHPRMTFDRNALPKAVDIITRAVEKVLEK</sequence>
<reference evidence="3 4" key="1">
    <citation type="submission" date="2018-10" db="EMBL/GenBank/DDBJ databases">
        <title>Bacillus Keqinensis sp. nov., a moderately halophilic bacterium isolated from a saline-alkaline lake.</title>
        <authorList>
            <person name="Wang H."/>
        </authorList>
    </citation>
    <scope>NUCLEOTIDE SEQUENCE [LARGE SCALE GENOMIC DNA]</scope>
    <source>
        <strain evidence="3 4">KQ-3</strain>
    </source>
</reference>
<dbReference type="PANTHER" id="PTHR11014">
    <property type="entry name" value="PEPTIDASE M20 FAMILY MEMBER"/>
    <property type="match status" value="1"/>
</dbReference>
<protein>
    <submittedName>
        <fullName evidence="3">Amidohydrolase</fullName>
    </submittedName>
</protein>
<evidence type="ECO:0000259" key="2">
    <source>
        <dbReference type="Pfam" id="PF07687"/>
    </source>
</evidence>
<dbReference type="Gene3D" id="3.40.630.10">
    <property type="entry name" value="Zn peptidases"/>
    <property type="match status" value="1"/>
</dbReference>
<dbReference type="InterPro" id="IPR017439">
    <property type="entry name" value="Amidohydrolase"/>
</dbReference>
<comment type="cofactor">
    <cofactor evidence="1">
        <name>Mn(2+)</name>
        <dbReference type="ChEBI" id="CHEBI:29035"/>
    </cofactor>
    <text evidence="1">The Mn(2+) ion enhances activity.</text>
</comment>
<keyword evidence="1" id="KW-0479">Metal-binding</keyword>
<feature type="binding site" evidence="1">
    <location>
        <position position="125"/>
    </location>
    <ligand>
        <name>Mn(2+)</name>
        <dbReference type="ChEBI" id="CHEBI:29035"/>
        <label>2</label>
    </ligand>
</feature>
<dbReference type="Pfam" id="PF01546">
    <property type="entry name" value="Peptidase_M20"/>
    <property type="match status" value="1"/>
</dbReference>
<dbReference type="NCBIfam" id="TIGR01891">
    <property type="entry name" value="amidohydrolases"/>
    <property type="match status" value="1"/>
</dbReference>
<dbReference type="PIRSF" id="PIRSF005962">
    <property type="entry name" value="Pept_M20D_amidohydro"/>
    <property type="match status" value="1"/>
</dbReference>
<dbReference type="OrthoDB" id="9776731at2"/>
<feature type="binding site" evidence="1">
    <location>
        <position position="344"/>
    </location>
    <ligand>
        <name>Mn(2+)</name>
        <dbReference type="ChEBI" id="CHEBI:29035"/>
        <label>2</label>
    </ligand>
</feature>
<dbReference type="EMBL" id="RHIB01000001">
    <property type="protein sequence ID" value="RNA69988.1"/>
    <property type="molecule type" value="Genomic_DNA"/>
</dbReference>
<dbReference type="SUPFAM" id="SSF55031">
    <property type="entry name" value="Bacterial exopeptidase dimerisation domain"/>
    <property type="match status" value="1"/>
</dbReference>
<feature type="binding site" evidence="1">
    <location>
        <position position="149"/>
    </location>
    <ligand>
        <name>Mn(2+)</name>
        <dbReference type="ChEBI" id="CHEBI:29035"/>
        <label>2</label>
    </ligand>
</feature>
<feature type="binding site" evidence="1">
    <location>
        <position position="92"/>
    </location>
    <ligand>
        <name>Mn(2+)</name>
        <dbReference type="ChEBI" id="CHEBI:29035"/>
        <label>2</label>
    </ligand>
</feature>
<comment type="caution">
    <text evidence="3">The sequence shown here is derived from an EMBL/GenBank/DDBJ whole genome shotgun (WGS) entry which is preliminary data.</text>
</comment>
<organism evidence="3 4">
    <name type="scientific">Alteribacter keqinensis</name>
    <dbReference type="NCBI Taxonomy" id="2483800"/>
    <lineage>
        <taxon>Bacteria</taxon>
        <taxon>Bacillati</taxon>
        <taxon>Bacillota</taxon>
        <taxon>Bacilli</taxon>
        <taxon>Bacillales</taxon>
        <taxon>Bacillaceae</taxon>
        <taxon>Alteribacter</taxon>
    </lineage>
</organism>
<keyword evidence="3" id="KW-0378">Hydrolase</keyword>
<dbReference type="InterPro" id="IPR011650">
    <property type="entry name" value="Peptidase_M20_dimer"/>
</dbReference>
<dbReference type="Gene3D" id="3.30.70.360">
    <property type="match status" value="1"/>
</dbReference>
<dbReference type="AlphaFoldDB" id="A0A3M7TWM4"/>
<dbReference type="InterPro" id="IPR036264">
    <property type="entry name" value="Bact_exopeptidase_dim_dom"/>
</dbReference>
<dbReference type="CDD" id="cd08018">
    <property type="entry name" value="M20_Acy1_amhX-like"/>
    <property type="match status" value="1"/>
</dbReference>
<dbReference type="InterPro" id="IPR002933">
    <property type="entry name" value="Peptidase_M20"/>
</dbReference>
<dbReference type="RefSeq" id="WP_122897500.1">
    <property type="nucleotide sequence ID" value="NZ_RHIB01000001.1"/>
</dbReference>
<dbReference type="InterPro" id="IPR037484">
    <property type="entry name" value="AmhX-like"/>
</dbReference>
<dbReference type="GO" id="GO:0046872">
    <property type="term" value="F:metal ion binding"/>
    <property type="evidence" value="ECO:0007669"/>
    <property type="project" value="UniProtKB-KW"/>
</dbReference>
<feature type="domain" description="Peptidase M20 dimerisation" evidence="2">
    <location>
        <begin position="173"/>
        <end position="260"/>
    </location>
</feature>
<evidence type="ECO:0000313" key="4">
    <source>
        <dbReference type="Proteomes" id="UP000278746"/>
    </source>
</evidence>